<keyword evidence="7" id="KW-0460">Magnesium</keyword>
<dbReference type="CDD" id="cd03429">
    <property type="entry name" value="NUDIX_NADH_pyrophosphatase_Nudt13"/>
    <property type="match status" value="1"/>
</dbReference>
<dbReference type="AlphaFoldDB" id="A0A7H0H8L8"/>
<keyword evidence="6 11" id="KW-0378">Hydrolase</keyword>
<keyword evidence="5" id="KW-0479">Metal-binding</keyword>
<dbReference type="InterPro" id="IPR020084">
    <property type="entry name" value="NUDIX_hydrolase_CS"/>
</dbReference>
<evidence type="ECO:0000256" key="3">
    <source>
        <dbReference type="ARBA" id="ARBA00009595"/>
    </source>
</evidence>
<dbReference type="PROSITE" id="PS00893">
    <property type="entry name" value="NUDIX_BOX"/>
    <property type="match status" value="1"/>
</dbReference>
<dbReference type="SUPFAM" id="SSF55811">
    <property type="entry name" value="Nudix"/>
    <property type="match status" value="1"/>
</dbReference>
<comment type="cofactor">
    <cofactor evidence="1">
        <name>Mg(2+)</name>
        <dbReference type="ChEBI" id="CHEBI:18420"/>
    </cofactor>
</comment>
<dbReference type="Gene3D" id="3.90.79.20">
    <property type="match status" value="1"/>
</dbReference>
<dbReference type="EMBL" id="CP060789">
    <property type="protein sequence ID" value="QNP56884.1"/>
    <property type="molecule type" value="Genomic_DNA"/>
</dbReference>
<gene>
    <name evidence="11" type="primary">nudC</name>
    <name evidence="11" type="ORF">H9L22_05960</name>
</gene>
<dbReference type="GO" id="GO:0005829">
    <property type="term" value="C:cytosol"/>
    <property type="evidence" value="ECO:0007669"/>
    <property type="project" value="TreeGrafter"/>
</dbReference>
<comment type="cofactor">
    <cofactor evidence="2">
        <name>Zn(2+)</name>
        <dbReference type="ChEBI" id="CHEBI:29105"/>
    </cofactor>
</comment>
<evidence type="ECO:0000313" key="11">
    <source>
        <dbReference type="EMBL" id="QNP56884.1"/>
    </source>
</evidence>
<organism evidence="11 12">
    <name type="scientific">Tessaracoccus defluvii</name>
    <dbReference type="NCBI Taxonomy" id="1285901"/>
    <lineage>
        <taxon>Bacteria</taxon>
        <taxon>Bacillati</taxon>
        <taxon>Actinomycetota</taxon>
        <taxon>Actinomycetes</taxon>
        <taxon>Propionibacteriales</taxon>
        <taxon>Propionibacteriaceae</taxon>
        <taxon>Tessaracoccus</taxon>
    </lineage>
</organism>
<dbReference type="GO" id="GO:0006742">
    <property type="term" value="P:NADP+ catabolic process"/>
    <property type="evidence" value="ECO:0007669"/>
    <property type="project" value="TreeGrafter"/>
</dbReference>
<name>A0A7H0H8L8_9ACTN</name>
<evidence type="ECO:0000256" key="4">
    <source>
        <dbReference type="ARBA" id="ARBA00012381"/>
    </source>
</evidence>
<dbReference type="KEGG" id="tdf:H9L22_05960"/>
<evidence type="ECO:0000259" key="10">
    <source>
        <dbReference type="PROSITE" id="PS51462"/>
    </source>
</evidence>
<dbReference type="GO" id="GO:0035529">
    <property type="term" value="F:NADH pyrophosphatase activity"/>
    <property type="evidence" value="ECO:0007669"/>
    <property type="project" value="TreeGrafter"/>
</dbReference>
<dbReference type="InterPro" id="IPR050241">
    <property type="entry name" value="NAD-cap_RNA_hydrolase_NudC"/>
</dbReference>
<dbReference type="PROSITE" id="PS51462">
    <property type="entry name" value="NUDIX"/>
    <property type="match status" value="1"/>
</dbReference>
<dbReference type="Proteomes" id="UP000516117">
    <property type="component" value="Chromosome"/>
</dbReference>
<dbReference type="Pfam" id="PF00293">
    <property type="entry name" value="NUDIX"/>
    <property type="match status" value="1"/>
</dbReference>
<evidence type="ECO:0000313" key="12">
    <source>
        <dbReference type="Proteomes" id="UP000516117"/>
    </source>
</evidence>
<dbReference type="InterPro" id="IPR015797">
    <property type="entry name" value="NUDIX_hydrolase-like_dom_sf"/>
</dbReference>
<sequence length="160" mass="17316">MLAAVVALARWHGQRPRCEACGGETVIDLAGARRVCVSCEALAFPRTDPCVIVAITDREDRLLLARQATWPIGRHSIIAGFIEAGESAEQACHREVAEEVGVALTSLRYVVSQPWPMPRSLMLGFEASTEDTRIQVDGNEIVAGSSSPARISPPPCLPRR</sequence>
<evidence type="ECO:0000256" key="2">
    <source>
        <dbReference type="ARBA" id="ARBA00001947"/>
    </source>
</evidence>
<reference evidence="11 12" key="1">
    <citation type="submission" date="2020-08" db="EMBL/GenBank/DDBJ databases">
        <title>Genome sequence of Tessaracoccus defluvii JCM 17540T.</title>
        <authorList>
            <person name="Hyun D.-W."/>
            <person name="Bae J.-W."/>
        </authorList>
    </citation>
    <scope>NUCLEOTIDE SEQUENCE [LARGE SCALE GENOMIC DNA]</scope>
    <source>
        <strain evidence="11 12">JCM 17540</strain>
    </source>
</reference>
<dbReference type="PANTHER" id="PTHR42904:SF6">
    <property type="entry name" value="NAD-CAPPED RNA HYDROLASE NUDT12"/>
    <property type="match status" value="1"/>
</dbReference>
<dbReference type="InterPro" id="IPR049734">
    <property type="entry name" value="NudC-like_C"/>
</dbReference>
<evidence type="ECO:0000256" key="6">
    <source>
        <dbReference type="ARBA" id="ARBA00022801"/>
    </source>
</evidence>
<dbReference type="PANTHER" id="PTHR42904">
    <property type="entry name" value="NUDIX HYDROLASE, NUDC SUBFAMILY"/>
    <property type="match status" value="1"/>
</dbReference>
<dbReference type="GO" id="GO:0019677">
    <property type="term" value="P:NAD+ catabolic process"/>
    <property type="evidence" value="ECO:0007669"/>
    <property type="project" value="TreeGrafter"/>
</dbReference>
<proteinExistence type="inferred from homology"/>
<evidence type="ECO:0000256" key="8">
    <source>
        <dbReference type="ARBA" id="ARBA00023027"/>
    </source>
</evidence>
<evidence type="ECO:0000256" key="1">
    <source>
        <dbReference type="ARBA" id="ARBA00001946"/>
    </source>
</evidence>
<protein>
    <recommendedName>
        <fullName evidence="4">NAD(+) diphosphatase</fullName>
        <ecNumber evidence="4">3.6.1.22</ecNumber>
    </recommendedName>
</protein>
<dbReference type="GO" id="GO:0046872">
    <property type="term" value="F:metal ion binding"/>
    <property type="evidence" value="ECO:0007669"/>
    <property type="project" value="UniProtKB-KW"/>
</dbReference>
<dbReference type="InterPro" id="IPR000086">
    <property type="entry name" value="NUDIX_hydrolase_dom"/>
</dbReference>
<keyword evidence="8" id="KW-0520">NAD</keyword>
<comment type="similarity">
    <text evidence="3">Belongs to the Nudix hydrolase family. NudC subfamily.</text>
</comment>
<dbReference type="NCBIfam" id="NF001299">
    <property type="entry name" value="PRK00241.1"/>
    <property type="match status" value="1"/>
</dbReference>
<keyword evidence="12" id="KW-1185">Reference proteome</keyword>
<evidence type="ECO:0000256" key="7">
    <source>
        <dbReference type="ARBA" id="ARBA00022842"/>
    </source>
</evidence>
<feature type="domain" description="Nudix hydrolase" evidence="10">
    <location>
        <begin position="45"/>
        <end position="160"/>
    </location>
</feature>
<accession>A0A7H0H8L8</accession>
<evidence type="ECO:0000256" key="5">
    <source>
        <dbReference type="ARBA" id="ARBA00022723"/>
    </source>
</evidence>
<evidence type="ECO:0000256" key="9">
    <source>
        <dbReference type="ARBA" id="ARBA00023679"/>
    </source>
</evidence>
<comment type="catalytic activity">
    <reaction evidence="9">
        <text>a 5'-end NAD(+)-phospho-ribonucleoside in mRNA + H2O = a 5'-end phospho-adenosine-phospho-ribonucleoside in mRNA + beta-nicotinamide D-ribonucleotide + 2 H(+)</text>
        <dbReference type="Rhea" id="RHEA:60876"/>
        <dbReference type="Rhea" id="RHEA-COMP:15698"/>
        <dbReference type="Rhea" id="RHEA-COMP:15719"/>
        <dbReference type="ChEBI" id="CHEBI:14649"/>
        <dbReference type="ChEBI" id="CHEBI:15377"/>
        <dbReference type="ChEBI" id="CHEBI:15378"/>
        <dbReference type="ChEBI" id="CHEBI:144029"/>
        <dbReference type="ChEBI" id="CHEBI:144051"/>
    </reaction>
    <physiologicalReaction direction="left-to-right" evidence="9">
        <dbReference type="Rhea" id="RHEA:60877"/>
    </physiologicalReaction>
</comment>
<dbReference type="EC" id="3.6.1.22" evidence="4"/>
<dbReference type="Gene3D" id="3.90.79.10">
    <property type="entry name" value="Nucleoside Triphosphate Pyrophosphohydrolase"/>
    <property type="match status" value="1"/>
</dbReference>